<evidence type="ECO:0000313" key="2">
    <source>
        <dbReference type="Proteomes" id="UP001202867"/>
    </source>
</evidence>
<protein>
    <submittedName>
        <fullName evidence="1">Uncharacterized protein</fullName>
    </submittedName>
</protein>
<organism evidence="1 2">
    <name type="scientific">Ancylobacter koreensis</name>
    <dbReference type="NCBI Taxonomy" id="266121"/>
    <lineage>
        <taxon>Bacteria</taxon>
        <taxon>Pseudomonadati</taxon>
        <taxon>Pseudomonadota</taxon>
        <taxon>Alphaproteobacteria</taxon>
        <taxon>Hyphomicrobiales</taxon>
        <taxon>Xanthobacteraceae</taxon>
        <taxon>Ancylobacter</taxon>
    </lineage>
</organism>
<comment type="caution">
    <text evidence="1">The sequence shown here is derived from an EMBL/GenBank/DDBJ whole genome shotgun (WGS) entry which is preliminary data.</text>
</comment>
<sequence length="147" mass="14605">MLKFVEGPMYRAGTVVATCGLVMLGFAGAARADVCQTAGTLTEVAGTVVVDKGNGFVPGTVGTSLKSGDKVAVQGSGSAVVDFGSDRTVTVPGSTTETLKIPGCGLTLTEDPTGLIVTTTVIAGGITAAVLVSDSDDKKVPFIPISP</sequence>
<evidence type="ECO:0000313" key="1">
    <source>
        <dbReference type="EMBL" id="MCK0206421.1"/>
    </source>
</evidence>
<keyword evidence="2" id="KW-1185">Reference proteome</keyword>
<accession>A0ABT0DGK5</accession>
<gene>
    <name evidence="1" type="ORF">MWN33_00050</name>
</gene>
<reference evidence="1 2" key="1">
    <citation type="submission" date="2022-04" db="EMBL/GenBank/DDBJ databases">
        <authorList>
            <person name="Grouzdev D.S."/>
            <person name="Pantiukh K.S."/>
            <person name="Krutkina M.S."/>
        </authorList>
    </citation>
    <scope>NUCLEOTIDE SEQUENCE [LARGE SCALE GENOMIC DNA]</scope>
    <source>
        <strain evidence="1 2">Jip08</strain>
    </source>
</reference>
<name>A0ABT0DGK5_9HYPH</name>
<dbReference type="Proteomes" id="UP001202867">
    <property type="component" value="Unassembled WGS sequence"/>
</dbReference>
<reference evidence="2" key="2">
    <citation type="submission" date="2023-07" db="EMBL/GenBank/DDBJ databases">
        <title>Ancylobacter moscoviensis sp. nov., facultatively methylotrophic bacteria from activated sludge and the reclassification of Starkeya novella (Starkey 1934) Kelly et al. 2000 as Ancylobacter novellus comb. nov., Starkeya koreensis Im et al. 2006 as Ancylobacter koreensis comb.nov., Angulomicrobium tetraedrale Vasil'eva et al. 1986 as Ancylobacter tetraedralis comb. nov., Angulomicrobium amanitiforme Fritz et al. 2004 as Ancylobacter amanitiformis comb. nov. and Methylorhabdus multivorans Doronina et al. 1996 as Ancylobacter multivorans comb. nov. and emended description of the genus Ancylobacter.</title>
        <authorList>
            <person name="Doronina N."/>
            <person name="Chemodurova A."/>
            <person name="Grouzdev D."/>
            <person name="Koziaeva V."/>
            <person name="Shi W."/>
            <person name="Wu L."/>
            <person name="Kaparullina E."/>
        </authorList>
    </citation>
    <scope>NUCLEOTIDE SEQUENCE [LARGE SCALE GENOMIC DNA]</scope>
    <source>
        <strain evidence="2">Jip08</strain>
    </source>
</reference>
<dbReference type="EMBL" id="JALKCG010000001">
    <property type="protein sequence ID" value="MCK0206421.1"/>
    <property type="molecule type" value="Genomic_DNA"/>
</dbReference>
<proteinExistence type="predicted"/>
<dbReference type="RefSeq" id="WP_247197997.1">
    <property type="nucleotide sequence ID" value="NZ_JALKCG010000001.1"/>
</dbReference>